<accession>A0A1G7DBS7</accession>
<dbReference type="AlphaFoldDB" id="A0A1G7DBS7"/>
<dbReference type="InterPro" id="IPR000577">
    <property type="entry name" value="Carb_kinase_FGGY"/>
</dbReference>
<dbReference type="EMBL" id="FMZW01000027">
    <property type="protein sequence ID" value="SDE48953.1"/>
    <property type="molecule type" value="Genomic_DNA"/>
</dbReference>
<name>A0A1G7DBS7_9BRAD</name>
<reference evidence="6 7" key="1">
    <citation type="submission" date="2016-10" db="EMBL/GenBank/DDBJ databases">
        <authorList>
            <person name="de Groot N.N."/>
        </authorList>
    </citation>
    <scope>NUCLEOTIDE SEQUENCE [LARGE SCALE GENOMIC DNA]</scope>
    <source>
        <strain evidence="6 7">R5</strain>
    </source>
</reference>
<dbReference type="Proteomes" id="UP000199245">
    <property type="component" value="Unassembled WGS sequence"/>
</dbReference>
<evidence type="ECO:0000256" key="3">
    <source>
        <dbReference type="ARBA" id="ARBA00022777"/>
    </source>
</evidence>
<feature type="domain" description="Carbohydrate kinase FGGY C-terminal" evidence="5">
    <location>
        <begin position="247"/>
        <end position="421"/>
    </location>
</feature>
<dbReference type="Gene3D" id="3.30.420.40">
    <property type="match status" value="2"/>
</dbReference>
<sequence>MGGLYLGIDVGTGGVRACAIDAQAAIRGLASVALPAPRVDGNAIDQTPELWWQAATAAIRKLGETVALGDVTRIVVDGTSGTLLLVDAAGRPCSPGLMYNDARATREATRVAAVAPRESGAHGASSALAKLLYLQNDGYVGDARHAVHQADWIAGRLANHHGISDENNALKLGYDPVARAWPSWLEQLGVREDLLPEVLVPGTPFSEMDPQVARSLGLPPTAQVAAGTTDGVAAFIATRADQPGDAVTSLGTTLVVKQLATQPIFAADQGVYSHRLGERWLAGGASNSGGAALLVHFTAAEMERLTPQLTPDHPTGLDYYPLPKPGERFPIADPALAARVTPRPAEDCRFFQGLLEGIASVEALAYRQLARLGAPRLRRVIGIGGGAKNGAWTRIRHRVLGVPVSVAEQTEASYGAALLALNGGPP</sequence>
<dbReference type="GO" id="GO:0005997">
    <property type="term" value="P:xylulose metabolic process"/>
    <property type="evidence" value="ECO:0007669"/>
    <property type="project" value="TreeGrafter"/>
</dbReference>
<feature type="domain" description="Carbohydrate kinase FGGY N-terminal" evidence="4">
    <location>
        <begin position="4"/>
        <end position="236"/>
    </location>
</feature>
<evidence type="ECO:0000313" key="7">
    <source>
        <dbReference type="Proteomes" id="UP000199245"/>
    </source>
</evidence>
<organism evidence="6 7">
    <name type="scientific">Bradyrhizobium brasilense</name>
    <dbReference type="NCBI Taxonomy" id="1419277"/>
    <lineage>
        <taxon>Bacteria</taxon>
        <taxon>Pseudomonadati</taxon>
        <taxon>Pseudomonadota</taxon>
        <taxon>Alphaproteobacteria</taxon>
        <taxon>Hyphomicrobiales</taxon>
        <taxon>Nitrobacteraceae</taxon>
        <taxon>Bradyrhizobium</taxon>
    </lineage>
</organism>
<comment type="similarity">
    <text evidence="1">Belongs to the FGGY kinase family.</text>
</comment>
<evidence type="ECO:0000256" key="1">
    <source>
        <dbReference type="ARBA" id="ARBA00009156"/>
    </source>
</evidence>
<dbReference type="PIRSF" id="PIRSF000538">
    <property type="entry name" value="GlpK"/>
    <property type="match status" value="1"/>
</dbReference>
<dbReference type="SUPFAM" id="SSF53067">
    <property type="entry name" value="Actin-like ATPase domain"/>
    <property type="match status" value="2"/>
</dbReference>
<proteinExistence type="inferred from homology"/>
<dbReference type="Pfam" id="PF02782">
    <property type="entry name" value="FGGY_C"/>
    <property type="match status" value="1"/>
</dbReference>
<dbReference type="GO" id="GO:0019150">
    <property type="term" value="F:D-ribulokinase activity"/>
    <property type="evidence" value="ECO:0007669"/>
    <property type="project" value="TreeGrafter"/>
</dbReference>
<gene>
    <name evidence="6" type="ORF">SAMN05216337_102762</name>
</gene>
<evidence type="ECO:0008006" key="8">
    <source>
        <dbReference type="Google" id="ProtNLM"/>
    </source>
</evidence>
<keyword evidence="3" id="KW-0418">Kinase</keyword>
<dbReference type="InterPro" id="IPR018484">
    <property type="entry name" value="FGGY_N"/>
</dbReference>
<dbReference type="InterPro" id="IPR018485">
    <property type="entry name" value="FGGY_C"/>
</dbReference>
<dbReference type="CDD" id="cd07783">
    <property type="entry name" value="ASKHA_NBD_FGGY_SePSK_AtXK1-like"/>
    <property type="match status" value="1"/>
</dbReference>
<evidence type="ECO:0000259" key="4">
    <source>
        <dbReference type="Pfam" id="PF00370"/>
    </source>
</evidence>
<keyword evidence="2" id="KW-0808">Transferase</keyword>
<dbReference type="RefSeq" id="WP_092086073.1">
    <property type="nucleotide sequence ID" value="NZ_FMZW01000027.1"/>
</dbReference>
<evidence type="ECO:0000313" key="6">
    <source>
        <dbReference type="EMBL" id="SDE48953.1"/>
    </source>
</evidence>
<evidence type="ECO:0000256" key="2">
    <source>
        <dbReference type="ARBA" id="ARBA00022679"/>
    </source>
</evidence>
<protein>
    <recommendedName>
        <fullName evidence="8">Carbohydrate kinase</fullName>
    </recommendedName>
</protein>
<dbReference type="InterPro" id="IPR043129">
    <property type="entry name" value="ATPase_NBD"/>
</dbReference>
<dbReference type="PANTHER" id="PTHR10196">
    <property type="entry name" value="SUGAR KINASE"/>
    <property type="match status" value="1"/>
</dbReference>
<dbReference type="GO" id="GO:0004856">
    <property type="term" value="F:D-xylulokinase activity"/>
    <property type="evidence" value="ECO:0007669"/>
    <property type="project" value="TreeGrafter"/>
</dbReference>
<dbReference type="Pfam" id="PF00370">
    <property type="entry name" value="FGGY_N"/>
    <property type="match status" value="1"/>
</dbReference>
<evidence type="ECO:0000259" key="5">
    <source>
        <dbReference type="Pfam" id="PF02782"/>
    </source>
</evidence>
<dbReference type="GO" id="GO:0005829">
    <property type="term" value="C:cytosol"/>
    <property type="evidence" value="ECO:0007669"/>
    <property type="project" value="TreeGrafter"/>
</dbReference>
<dbReference type="PANTHER" id="PTHR10196:SF80">
    <property type="entry name" value="D-RIBULOSE KINASE"/>
    <property type="match status" value="1"/>
</dbReference>